<name>A0ABU6ZN32_9FABA</name>
<reference evidence="1 2" key="1">
    <citation type="journal article" date="2023" name="Plants (Basel)">
        <title>Bridging the Gap: Combining Genomics and Transcriptomics Approaches to Understand Stylosanthes scabra, an Orphan Legume from the Brazilian Caatinga.</title>
        <authorList>
            <person name="Ferreira-Neto J.R.C."/>
            <person name="da Silva M.D."/>
            <person name="Binneck E."/>
            <person name="de Melo N.F."/>
            <person name="da Silva R.H."/>
            <person name="de Melo A.L.T.M."/>
            <person name="Pandolfi V."/>
            <person name="Bustamante F.O."/>
            <person name="Brasileiro-Vidal A.C."/>
            <person name="Benko-Iseppon A.M."/>
        </authorList>
    </citation>
    <scope>NUCLEOTIDE SEQUENCE [LARGE SCALE GENOMIC DNA]</scope>
    <source>
        <tissue evidence="1">Leaves</tissue>
    </source>
</reference>
<protein>
    <submittedName>
        <fullName evidence="1">Uncharacterized protein</fullName>
    </submittedName>
</protein>
<dbReference type="EMBL" id="JASCZI010272747">
    <property type="protein sequence ID" value="MED6223362.1"/>
    <property type="molecule type" value="Genomic_DNA"/>
</dbReference>
<accession>A0ABU6ZN32</accession>
<gene>
    <name evidence="1" type="ORF">PIB30_073309</name>
</gene>
<dbReference type="Proteomes" id="UP001341840">
    <property type="component" value="Unassembled WGS sequence"/>
</dbReference>
<organism evidence="1 2">
    <name type="scientific">Stylosanthes scabra</name>
    <dbReference type="NCBI Taxonomy" id="79078"/>
    <lineage>
        <taxon>Eukaryota</taxon>
        <taxon>Viridiplantae</taxon>
        <taxon>Streptophyta</taxon>
        <taxon>Embryophyta</taxon>
        <taxon>Tracheophyta</taxon>
        <taxon>Spermatophyta</taxon>
        <taxon>Magnoliopsida</taxon>
        <taxon>eudicotyledons</taxon>
        <taxon>Gunneridae</taxon>
        <taxon>Pentapetalae</taxon>
        <taxon>rosids</taxon>
        <taxon>fabids</taxon>
        <taxon>Fabales</taxon>
        <taxon>Fabaceae</taxon>
        <taxon>Papilionoideae</taxon>
        <taxon>50 kb inversion clade</taxon>
        <taxon>dalbergioids sensu lato</taxon>
        <taxon>Dalbergieae</taxon>
        <taxon>Pterocarpus clade</taxon>
        <taxon>Stylosanthes</taxon>
    </lineage>
</organism>
<evidence type="ECO:0000313" key="2">
    <source>
        <dbReference type="Proteomes" id="UP001341840"/>
    </source>
</evidence>
<comment type="caution">
    <text evidence="1">The sequence shown here is derived from an EMBL/GenBank/DDBJ whole genome shotgun (WGS) entry which is preliminary data.</text>
</comment>
<proteinExistence type="predicted"/>
<evidence type="ECO:0000313" key="1">
    <source>
        <dbReference type="EMBL" id="MED6223362.1"/>
    </source>
</evidence>
<sequence>MSMHYMEGGGFYFVELAAESEEKIEAQEEDQHNQQTKIWEMELAENVKCNLSLKRKREEIRCMMIEDTAEQEKNEEDNTTKKMKTNDQTYMAEEAGHIMPYLQK</sequence>
<keyword evidence="2" id="KW-1185">Reference proteome</keyword>